<sequence>MLKLVHTPYQTKLQMKTLYLKKSYFFALVITLIGVVNFGFSQEYTSFTRSYDGTPTGPTYRYQNNIKGDLIFIANNIINRDGGTNTTEPEDPYNNLNNSGSNTTANRNTETGGYWNYNDYKDMRYIDVDNDASTFSSSSATLNFPDPNCNLIRYAALYWSATYPSEQGGQALGTNRQNDFNQVKLKVPNGNYVDITADEILYDGFTAADNQNRANSPYACYADITSLITPLADPTGEYTVANIRAVQGQLSGGASGGWTLVIVYENPTLSGKLITTFDGFARVNSANPTVNIDYSGFRTIPSGPVRANLGAAVLEGDFRITGDQLRIRERNTDPFTTISNGANPSDNFFNSNISFDGVVQNNRNPNSANTLGYDTDIFRLPNGGNSVIRNNATQATFRFTSNGDQYYPFFNSFNVEIIEPNIVLEKKVFNLAETVDLTGLGVNLGQNLKYILSFQNTGNDDATNFTIRDVLPINVTLDEAALNAPGNLPPGVSYVFDAATRTITFSIPPNLVVEGAPVESIRMQVKVAENCFDFVNACSNQIQNLAYATYRGVDNDNVITDDPSVTDFDACGFVTPGATNFLLDDLSDCDFSRTVQLCGTNVLLDAGDNFDDYIWYRDVNDNGLIDLGTDIVLNDGNPDGDLSTLNVSQTGTYIVDKIVADPCKGFQEIIRVVLFGSTQTNPVTDFFNARNSDADLSNDIQGEILRCSIDGEFITNIFLCGTNDTELIQVNIPDAQSLEWQQLDEATCTATDPACPNKGNSCYSTVATGNAFNVTDSGKYRLVINYQNGCSSRFYFSAFKNNLAVNTVTTDIFCNTNGNITVTNLGAGYGFQLFNLDTNTAQVPFSANNGPSFDIAAAGNYRIDVRQLDSSGNPIPNSCQFESAEIGIRDRDFRVNLSTVAANCNALGSITVQTLNVRATYNYDLRFNDGTTHPYGTGTRVSLVSAETTNNYTFNNLNPGDYTVIVTTQDGCTSTQNITVTEVDDLRLTAVVTADIGCTAGIITLTPEGGFPDPEYNYAIWSKDGTDYYTSLSDIPGTAYSTDPIFRFGYRDTDFDGIDEYFPGEEGTYEFIVVDGNNCFITSNIVTIEDLGNMTISINDDSPVTCSGNNDASITINTTNGIAPFEYSIDGGTTTQDTPSFVGLAAGTYNILVTDSSGCSVTTTHTINQTATLSASAGVSRDVTCDPIGAQVRITNVVGGQAPYTYSFDGGSTFGTSSIAILPPGNYNTVVVKDALGCEFPMNVYVEDFPVAPVVTPVVDYNCDGSGNITVNTDINTYNYTYELDGVLNAPDPSNNVFNAVSPGTYTVTTNYVSQTPPTPSLLLVEDFGYGNGSVSSTNVIGYTYEDQTGNAPGDSNSNINDFEYSVTNRIVAPFGSWLNPGDHTTNGANPNGRYLVINVGTPSPGQIIYTKPINDVIPFQDLRISLYIFNLVNSSSSILDPDLTIEIRTTSGTVVQSIRTGDIPKTEQWENFSVDLNPGNNTSLEFVIRSEKNGNNGNDFALDDIEIYQIPEVCELSVENTVIIEDNRAFRANYISSTNVNCFGGTDGTITFEVLNFDASTGFEYAIDGGAYTTSLVSTVTTPAVLGAGLRTIDIRRVDDPTCVQQITRTITQPTAVNATASISSPYTCSTTGATITANATGGTPTYVYQLENTSGTVIGTYDFATNGANRIFTNVTAGSYIVRARDARGCEDIINSPITIVAPSALSFTAVPTVCYSGANDGTITVNVAGGNGGLLFSINNGPFVAPSPTTASTYTFTNLASGTYVINVRDQLGCSTTPQNITINPELSVSANASAITTCGTSTDVTITATGGDTNYVYAIVADGATPTAGDFTTTNPIAIAAAGNYDVYVRDHAGATGFCSDMFDITITKNAPITITPTITNVSCFGGNNGAISLAITGGNAPYRYSINNGATYQTLANFPNLVAGTYPVLVQDADLCTQPLSVVVTEPNAITAEAAQTKDYTCLPGGEAEITVGSVTATAGGSGNYQYSINGAPWTASTTGGTVFTNLTDGTYSIRVRDALATTCFITLPNVVIAPLPTAPTLTSAVAYNCDGTGNITISPFNAAYTYTLGAAVQTGAGANVFTNIAAGNHTITVDYGSSCTTTIAVNVQTGRAFTASISSPINITCFGDSNGAFTINASNYGAGGFEYRIGGTGPFSGPFTTSQTVTGLTAQAYSIEVRDVNSPTTCTIPLTQTLTQPNAVTASASITTPITCTNTGATITAVASGGTPTYTYQLETNSGSIVRPYQTNASFTNVPANAATENYVVRVRDGRNCTNTVLPSVTINTPQAPTFDATPTACYSGNNDGSILVDVTSLPGNGNFQFRINSGAWITPSPATATNYTFTGLANGSYTIDVRDGFGCVATQQTVVLSPQLVVTVDTTHVSSCADGNITVNATGGNGTLVYAIVPANSDPTGLFTTTNSLTVTNAMASSNPSGYDIYVRDNNGVGFLCSYTLEDVIINPATALTISGTPTDPECYDGLGSINAIAGGGATPYTYTLTDLSPADGIDYSVSYSNITSTNNLFDGIGVGNYEITLTDAAGCSITSSVITINNAVEITADIIPILPSDCVGALPTDYGFEFDNLITPTPITLIEYSYDNGTTWNTDGDEQRGIASGTTVYPSIRVTLASGTICQKDFPRYIIPYPLDNLDISISAIVVDCNDLRVTVQGTAGLAPYEYAYSEDPSTFNPSTATWIPGGTMNNVPAVVPAGHGNYTWLGLTPGRTYVFYVRDATGCVRQSLENVNDLVAPLPIDITIDSSPTCFGASTGEITYTLNPSSANTHMRWEFYELGNPIPIAVSGAIAPAPAVNVIYNNTITFNGLADGEYYIEVQQSDGTTDSCRGGSENALIEELNEITATPTVTRNISCNLPGLISITGITGGGGAPYTFDVSGPAGFTTLTGLTNNPVQIPVNSPAGNYTVTINDQYGCPVTLAPVALTLTPNPTITSITQNNCSAPISLQVVGNSAAGNIRYAIVPNGNPAPTTFLNNGGFFNGVTPGSYDVYIIDGNGCTAVQTAYIINPILSANAELTKLLDCTGSVNATITIEALTGSGNYEYSISGAATVAQTTLTSPFVYSTSIAGDYTITIYDAATPNSAACNRTFVVNVPARVEPVINTISTTPITCIGDDDGTITITAIDNGTGPYSFEITSLDGAGVSIAPTSTTNTSAIFTGLAPTTTINGYVVTVRGDVATNNCTTTSSAILIAEPTAVSVTINPIVDIVQFACTTGTNTDNNASITVNTVSGGSSTYVRYVFENTTTATVVQDGSNTTYVETNRAGGNYLISVYDENGCLGTATATINAFDELLTPTITVDEAISCTNAGEDVTINAFGSLTDSSTPAGLANYEFRLLPGAFGPSNIFTDLAIGNHTFEVRNVNTQCVVTISHQIVDPNTFTVETPVTTDVICVGSATGTATFTVTDATYTGTYSWEIFNSDTTPTGITGTSAGLTATGLVAGDYYVTFTQDGIPTCENRAPFNIAEPTDVLAAGIPDVTPITCVPGSDGVIEITNVTGGWGGYAYYVSQTPNPDPNDVSNYIANPRFENLVAGTYDIWVIDSRGCSIPLADITLNTPTPIIADLQLNNANCNNFEGEIQVVGIPATNPVSGGQGTNYSYQLQQWNGTAYVNFRAIQTTDTFSNLGAGQYQVIVSDQWGCAAPTANSITLYDEMVPLATIVKAIDCTVDPGGQITISQTGGNGPFNYTGTDPLGAALTPNTDGIFTGLTQDGVYTFTITDGTCSVTINQTLEPAVIPPTPTIDAFTDVTCFNAADGTISVSILTNGFDPYTFQITDMDGTTTSINPTSSTNTSAEFTGLANTVGVGYTITVTGTNSCATTIIQTISQPTAALAVAAPSISPFDCTTGNTTNYATIDLTGLVTGGSGNYVRYVFVNTDTGTTVQDGSNSEYTETNLAGGNYAITVYDDMGCSDVTTATINPFVGISTPTVTIMDNVTCNGNDEDILVGITITPATAAPNLTYAISGSNGYSQTVTSTNNSQLFSGLGIGNYTITITNNDTGCFVTTTHTIRDPKVIDVTAVKVTDETCLNDGVNGGSFNVSIANYTGGYDYQVFLADGTPYSAVLNGNTSTPLVISNLPGGSYYVRITETDATSTFCSDNSNAVTIIAPEFPITAIVNEQSNVTCDNNRGSILVDPSGGQGPYTITIDSGTQSFTQTGVQAYIFTGLSAGTYAITITDALGCVNNTYSQTLVQPAPIVADISADIVLACYGDDTGFVTATVVSGGVGTLKYRLNTYDPTGTVIVTTSVAQNSNTFNGLFSGLYSITVSDDVRCYGETPIATISDPTDVFGSLTMTQSITCANDLELLLTANGGTAPYSYSTDGVTFLPFNNGNEHIFNSLPSGNAGAGTYRYYVQDSFNCTSILSNEVKANAVAPIVIDVDQAAATVNCNGDSSAILLARASGGLGNYFYELLDTPTSITPLQGPNTNGVFRNLTAGDYYIRVTSEDCVETTGVITITEPAPLVYTDDYSPIICAGDTDGYINVALSGGSGNYLYAISPNLAQFDVINSFTNLAPGTYTVIAQDQNGCFVQTDYTIAAATPIVIDATPTGETCLGSNDGSIALVISGGTAPYSTRLENTSYVAGLLSYNDLPSGSHTVYVIDDLGCETSVEVQVAEGVNLKATVAPVYECTGDTPNNYIVVTHEDTSVEGVALYQLDDENSTDVRLTPSFTNIVPGDHTLIISLNGCVETIPFTIENFDPLVLTLENNNINEITAVAIGGDGNYTFYFDDTNNGDDNTVYINRSATYTVRVVDGNGCEAIASIEMEFIDIEIPNFFTPNNDSENDVWKPRNLEGFPNILMIIFDRYGREVYRMGADDPGWDGIYHNTELPTGDYWYVIKLRGENDEREFVGHFTLYR</sequence>
<dbReference type="GO" id="GO:0004553">
    <property type="term" value="F:hydrolase activity, hydrolyzing O-glycosyl compounds"/>
    <property type="evidence" value="ECO:0007669"/>
    <property type="project" value="UniProtKB-ARBA"/>
</dbReference>
<evidence type="ECO:0000256" key="2">
    <source>
        <dbReference type="SAM" id="Phobius"/>
    </source>
</evidence>
<dbReference type="InterPro" id="IPR000998">
    <property type="entry name" value="MAM_dom"/>
</dbReference>
<organism evidence="4 5">
    <name type="scientific">Cellulophaga tyrosinoxydans</name>
    <dbReference type="NCBI Taxonomy" id="504486"/>
    <lineage>
        <taxon>Bacteria</taxon>
        <taxon>Pseudomonadati</taxon>
        <taxon>Bacteroidota</taxon>
        <taxon>Flavobacteriia</taxon>
        <taxon>Flavobacteriales</taxon>
        <taxon>Flavobacteriaceae</taxon>
        <taxon>Cellulophaga</taxon>
    </lineage>
</organism>
<dbReference type="GO" id="GO:0016020">
    <property type="term" value="C:membrane"/>
    <property type="evidence" value="ECO:0007669"/>
    <property type="project" value="InterPro"/>
</dbReference>
<evidence type="ECO:0000256" key="1">
    <source>
        <dbReference type="SAM" id="MobiDB-lite"/>
    </source>
</evidence>
<dbReference type="Pfam" id="PF13585">
    <property type="entry name" value="CHU_C"/>
    <property type="match status" value="1"/>
</dbReference>
<reference evidence="4 5" key="1">
    <citation type="submission" date="2017-04" db="EMBL/GenBank/DDBJ databases">
        <authorList>
            <person name="Afonso C.L."/>
            <person name="Miller P.J."/>
            <person name="Scott M.A."/>
            <person name="Spackman E."/>
            <person name="Goraichik I."/>
            <person name="Dimitrov K.M."/>
            <person name="Suarez D.L."/>
            <person name="Swayne D.E."/>
        </authorList>
    </citation>
    <scope>NUCLEOTIDE SEQUENCE [LARGE SCALE GENOMIC DNA]</scope>
    <source>
        <strain evidence="4 5">DSM 21164</strain>
    </source>
</reference>
<dbReference type="Pfam" id="PF13573">
    <property type="entry name" value="SprB"/>
    <property type="match status" value="9"/>
</dbReference>
<keyword evidence="5" id="KW-1185">Reference proteome</keyword>
<dbReference type="InterPro" id="IPR025667">
    <property type="entry name" value="SprB_repeat"/>
</dbReference>
<dbReference type="Gene3D" id="2.60.120.200">
    <property type="match status" value="1"/>
</dbReference>
<dbReference type="STRING" id="504486.SAMN05660703_0851"/>
<gene>
    <name evidence="4" type="ORF">SAMN05660703_0851</name>
</gene>
<evidence type="ECO:0000313" key="4">
    <source>
        <dbReference type="EMBL" id="SMC39321.1"/>
    </source>
</evidence>
<dbReference type="NCBIfam" id="TIGR04131">
    <property type="entry name" value="Bac_Flav_CTERM"/>
    <property type="match status" value="1"/>
</dbReference>
<evidence type="ECO:0000313" key="5">
    <source>
        <dbReference type="Proteomes" id="UP000192360"/>
    </source>
</evidence>
<accession>A0A1W1YU27</accession>
<feature type="domain" description="MAM" evidence="3">
    <location>
        <begin position="1327"/>
        <end position="1517"/>
    </location>
</feature>
<feature type="transmembrane region" description="Helical" evidence="2">
    <location>
        <begin position="23"/>
        <end position="40"/>
    </location>
</feature>
<dbReference type="GO" id="GO:0005975">
    <property type="term" value="P:carbohydrate metabolic process"/>
    <property type="evidence" value="ECO:0007669"/>
    <property type="project" value="UniProtKB-ARBA"/>
</dbReference>
<dbReference type="PROSITE" id="PS50060">
    <property type="entry name" value="MAM_2"/>
    <property type="match status" value="1"/>
</dbReference>
<dbReference type="Proteomes" id="UP000192360">
    <property type="component" value="Unassembled WGS sequence"/>
</dbReference>
<dbReference type="InterPro" id="IPR013320">
    <property type="entry name" value="ConA-like_dom_sf"/>
</dbReference>
<feature type="compositionally biased region" description="Polar residues" evidence="1">
    <location>
        <begin position="94"/>
        <end position="107"/>
    </location>
</feature>
<dbReference type="EMBL" id="FWXO01000001">
    <property type="protein sequence ID" value="SMC39321.1"/>
    <property type="molecule type" value="Genomic_DNA"/>
</dbReference>
<name>A0A1W1YU27_9FLAO</name>
<evidence type="ECO:0000259" key="3">
    <source>
        <dbReference type="PROSITE" id="PS50060"/>
    </source>
</evidence>
<keyword evidence="2" id="KW-0472">Membrane</keyword>
<proteinExistence type="predicted"/>
<keyword evidence="2" id="KW-1133">Transmembrane helix</keyword>
<feature type="region of interest" description="Disordered" evidence="1">
    <location>
        <begin position="82"/>
        <end position="107"/>
    </location>
</feature>
<protein>
    <submittedName>
        <fullName evidence="4">Gliding motility-associated C-terminal domain-containing protein</fullName>
    </submittedName>
</protein>
<keyword evidence="2" id="KW-0812">Transmembrane</keyword>
<dbReference type="InterPro" id="IPR026341">
    <property type="entry name" value="T9SS_type_B"/>
</dbReference>
<dbReference type="SUPFAM" id="SSF49899">
    <property type="entry name" value="Concanavalin A-like lectins/glucanases"/>
    <property type="match status" value="1"/>
</dbReference>